<name>A0ABP6PQ57_9ACTN</name>
<evidence type="ECO:0000313" key="3">
    <source>
        <dbReference type="EMBL" id="GAA3180732.1"/>
    </source>
</evidence>
<keyword evidence="4" id="KW-1185">Reference proteome</keyword>
<sequence length="292" mass="32413">MAQTPEPVSPPEQSTSSPAQSPANRCPSSGTASPSAPPAFVYAVGQVEPRFPGLAAEKEFAQAMSRVDTAGQTDRQALRSVLDERAGRYLARQICWVFTIEGLETYILVPRDPTDFDLLIEAVRPDPGRHDVDVVIGLRGSNAPPDRCNGLMVPIVAFDQLYSFDRDTLISAIPRPQDQPEDKFQATAAELFDRIGQVADNAGATDEHRALNYLAVRYHAIYTRAAQSHAAEAALSEVEVRRSRLSGARNIVDVIFSYTHRRNDTTERYFVRVDVTEEFPFLVTKLSPFYER</sequence>
<comment type="caution">
    <text evidence="3">The sequence shown here is derived from an EMBL/GenBank/DDBJ whole genome shotgun (WGS) entry which is preliminary data.</text>
</comment>
<feature type="compositionally biased region" description="Polar residues" evidence="1">
    <location>
        <begin position="11"/>
        <end position="23"/>
    </location>
</feature>
<organism evidence="3 4">
    <name type="scientific">Streptomyces virens</name>
    <dbReference type="NCBI Taxonomy" id="285572"/>
    <lineage>
        <taxon>Bacteria</taxon>
        <taxon>Bacillati</taxon>
        <taxon>Actinomycetota</taxon>
        <taxon>Actinomycetes</taxon>
        <taxon>Kitasatosporales</taxon>
        <taxon>Streptomycetaceae</taxon>
        <taxon>Streptomyces</taxon>
    </lineage>
</organism>
<evidence type="ECO:0000259" key="2">
    <source>
        <dbReference type="Pfam" id="PF18065"/>
    </source>
</evidence>
<accession>A0ABP6PQ57</accession>
<evidence type="ECO:0000256" key="1">
    <source>
        <dbReference type="SAM" id="MobiDB-lite"/>
    </source>
</evidence>
<gene>
    <name evidence="3" type="ORF">GCM10010451_32390</name>
</gene>
<protein>
    <recommendedName>
        <fullName evidence="2">PatG C-terminal domain-containing protein</fullName>
    </recommendedName>
</protein>
<dbReference type="RefSeq" id="WP_161175497.1">
    <property type="nucleotide sequence ID" value="NZ_BAAAUH010000021.1"/>
</dbReference>
<dbReference type="Proteomes" id="UP001501866">
    <property type="component" value="Unassembled WGS sequence"/>
</dbReference>
<reference evidence="4" key="1">
    <citation type="journal article" date="2019" name="Int. J. Syst. Evol. Microbiol.">
        <title>The Global Catalogue of Microorganisms (GCM) 10K type strain sequencing project: providing services to taxonomists for standard genome sequencing and annotation.</title>
        <authorList>
            <consortium name="The Broad Institute Genomics Platform"/>
            <consortium name="The Broad Institute Genome Sequencing Center for Infectious Disease"/>
            <person name="Wu L."/>
            <person name="Ma J."/>
        </authorList>
    </citation>
    <scope>NUCLEOTIDE SEQUENCE [LARGE SCALE GENOMIC DNA]</scope>
    <source>
        <strain evidence="4">JCM 9095</strain>
    </source>
</reference>
<dbReference type="InterPro" id="IPR040636">
    <property type="entry name" value="PatG_C"/>
</dbReference>
<dbReference type="Pfam" id="PF18065">
    <property type="entry name" value="PatG_C"/>
    <property type="match status" value="1"/>
</dbReference>
<feature type="domain" description="PatG C-terminal" evidence="2">
    <location>
        <begin position="179"/>
        <end position="289"/>
    </location>
</feature>
<feature type="region of interest" description="Disordered" evidence="1">
    <location>
        <begin position="1"/>
        <end position="37"/>
    </location>
</feature>
<proteinExistence type="predicted"/>
<evidence type="ECO:0000313" key="4">
    <source>
        <dbReference type="Proteomes" id="UP001501866"/>
    </source>
</evidence>
<dbReference type="EMBL" id="BAAAUH010000021">
    <property type="protein sequence ID" value="GAA3180732.1"/>
    <property type="molecule type" value="Genomic_DNA"/>
</dbReference>